<dbReference type="PATRIC" id="fig|1133569.4.peg.2340"/>
<dbReference type="Proteomes" id="UP000051576">
    <property type="component" value="Unassembled WGS sequence"/>
</dbReference>
<evidence type="ECO:0000313" key="1">
    <source>
        <dbReference type="EMBL" id="KRM84075.1"/>
    </source>
</evidence>
<sequence length="68" mass="8238">MHKYLKKDQNWLSFPFSPKNLRRDAILSFLIRHRNLTSLNCCRQLHLDLKSLNYYRLLSYQVAEKPNS</sequence>
<evidence type="ECO:0000313" key="2">
    <source>
        <dbReference type="Proteomes" id="UP000051576"/>
    </source>
</evidence>
<proteinExistence type="predicted"/>
<name>A0A0R2C6Q8_9LACO</name>
<gene>
    <name evidence="1" type="ORF">FD21_GL002173</name>
</gene>
<evidence type="ECO:0008006" key="3">
    <source>
        <dbReference type="Google" id="ProtNLM"/>
    </source>
</evidence>
<dbReference type="AlphaFoldDB" id="A0A0R2C6Q8"/>
<comment type="caution">
    <text evidence="1">The sequence shown here is derived from an EMBL/GenBank/DDBJ whole genome shotgun (WGS) entry which is preliminary data.</text>
</comment>
<dbReference type="EMBL" id="AYYX01000096">
    <property type="protein sequence ID" value="KRM84075.1"/>
    <property type="molecule type" value="Genomic_DNA"/>
</dbReference>
<accession>A0A0R2C6Q8</accession>
<keyword evidence="2" id="KW-1185">Reference proteome</keyword>
<protein>
    <recommendedName>
        <fullName evidence="3">Transposase</fullName>
    </recommendedName>
</protein>
<organism evidence="1 2">
    <name type="scientific">Liquorilactobacillus vini DSM 20605</name>
    <dbReference type="NCBI Taxonomy" id="1133569"/>
    <lineage>
        <taxon>Bacteria</taxon>
        <taxon>Bacillati</taxon>
        <taxon>Bacillota</taxon>
        <taxon>Bacilli</taxon>
        <taxon>Lactobacillales</taxon>
        <taxon>Lactobacillaceae</taxon>
        <taxon>Liquorilactobacillus</taxon>
    </lineage>
</organism>
<reference evidence="1 2" key="1">
    <citation type="journal article" date="2015" name="Genome Announc.">
        <title>Expanding the biotechnology potential of lactobacilli through comparative genomics of 213 strains and associated genera.</title>
        <authorList>
            <person name="Sun Z."/>
            <person name="Harris H.M."/>
            <person name="McCann A."/>
            <person name="Guo C."/>
            <person name="Argimon S."/>
            <person name="Zhang W."/>
            <person name="Yang X."/>
            <person name="Jeffery I.B."/>
            <person name="Cooney J.C."/>
            <person name="Kagawa T.F."/>
            <person name="Liu W."/>
            <person name="Song Y."/>
            <person name="Salvetti E."/>
            <person name="Wrobel A."/>
            <person name="Rasinkangas P."/>
            <person name="Parkhill J."/>
            <person name="Rea M.C."/>
            <person name="O'Sullivan O."/>
            <person name="Ritari J."/>
            <person name="Douillard F.P."/>
            <person name="Paul Ross R."/>
            <person name="Yang R."/>
            <person name="Briner A.E."/>
            <person name="Felis G.E."/>
            <person name="de Vos W.M."/>
            <person name="Barrangou R."/>
            <person name="Klaenhammer T.R."/>
            <person name="Caufield P.W."/>
            <person name="Cui Y."/>
            <person name="Zhang H."/>
            <person name="O'Toole P.W."/>
        </authorList>
    </citation>
    <scope>NUCLEOTIDE SEQUENCE [LARGE SCALE GENOMIC DNA]</scope>
    <source>
        <strain evidence="1 2">DSM 20605</strain>
    </source>
</reference>